<dbReference type="OrthoDB" id="270241at2"/>
<dbReference type="InterPro" id="IPR050256">
    <property type="entry name" value="Glycosyltransferase_2"/>
</dbReference>
<keyword evidence="3 4" id="KW-0472">Membrane</keyword>
<feature type="transmembrane region" description="Helical" evidence="4">
    <location>
        <begin position="286"/>
        <end position="310"/>
    </location>
</feature>
<evidence type="ECO:0000313" key="6">
    <source>
        <dbReference type="Proteomes" id="UP000022447"/>
    </source>
</evidence>
<dbReference type="Proteomes" id="UP000022447">
    <property type="component" value="Unassembled WGS sequence"/>
</dbReference>
<comment type="caution">
    <text evidence="5">The sequence shown here is derived from an EMBL/GenBank/DDBJ whole genome shotgun (WGS) entry which is preliminary data.</text>
</comment>
<evidence type="ECO:0000256" key="2">
    <source>
        <dbReference type="ARBA" id="ARBA00022989"/>
    </source>
</evidence>
<dbReference type="Gene3D" id="3.90.550.10">
    <property type="entry name" value="Spore Coat Polysaccharide Biosynthesis Protein SpsA, Chain A"/>
    <property type="match status" value="1"/>
</dbReference>
<dbReference type="eggNOG" id="COG0463">
    <property type="taxonomic scope" value="Bacteria"/>
</dbReference>
<dbReference type="PANTHER" id="PTHR48090">
    <property type="entry name" value="UNDECAPRENYL-PHOSPHATE 4-DEOXY-4-FORMAMIDO-L-ARABINOSE TRANSFERASE-RELATED"/>
    <property type="match status" value="1"/>
</dbReference>
<keyword evidence="1 4" id="KW-0812">Transmembrane</keyword>
<dbReference type="AlphaFoldDB" id="X7EC95"/>
<sequence>MTLHGRFSAATTAASLDLSVIVAADGDGAGLVDLVDAYLAALQDRGESFELLLIHDSASAGLRHAAETLATRPGVKTIAPRPWVGLDEAIADGVRHAKGLVLLTLPAWPEIQTAEIGRLIDAVGPETDLATGRCVATRLSPVQKTRIALAHRMVRLLFGQKLEDIFCRSRAGHREVFRKAADFGMRQHFLPLVALSEGYRVREIDVAPAPDAVQPALRRLRAGSHVAALVDMLSLYVALNFLKRPLRFFGSVGLPLMAIGAVTTAWLVASRLLLGTPLADRPALVFAVMMLVLGIQIIALGLVGEIVIFASSRRMRGYEIEKILRGRVPDEEN</sequence>
<dbReference type="STRING" id="1449350.OCH239_17395"/>
<dbReference type="GO" id="GO:0005886">
    <property type="term" value="C:plasma membrane"/>
    <property type="evidence" value="ECO:0007669"/>
    <property type="project" value="TreeGrafter"/>
</dbReference>
<reference evidence="5 6" key="1">
    <citation type="submission" date="2014-01" db="EMBL/GenBank/DDBJ databases">
        <title>Roseivivax halodurans JCM 10272 Genome Sequencing.</title>
        <authorList>
            <person name="Lai Q."/>
            <person name="Li G."/>
            <person name="Shao Z."/>
        </authorList>
    </citation>
    <scope>NUCLEOTIDE SEQUENCE [LARGE SCALE GENOMIC DNA]</scope>
    <source>
        <strain evidence="5 6">JCM 10272</strain>
    </source>
</reference>
<dbReference type="InterPro" id="IPR029044">
    <property type="entry name" value="Nucleotide-diphossugar_trans"/>
</dbReference>
<feature type="transmembrane region" description="Helical" evidence="4">
    <location>
        <begin position="222"/>
        <end position="242"/>
    </location>
</feature>
<evidence type="ECO:0000256" key="3">
    <source>
        <dbReference type="ARBA" id="ARBA00023136"/>
    </source>
</evidence>
<evidence type="ECO:0000313" key="5">
    <source>
        <dbReference type="EMBL" id="ETX12743.1"/>
    </source>
</evidence>
<accession>X7EC95</accession>
<keyword evidence="6" id="KW-1185">Reference proteome</keyword>
<dbReference type="PANTHER" id="PTHR48090:SF3">
    <property type="entry name" value="UNDECAPRENYL-PHOSPHATE 4-DEOXY-4-FORMAMIDO-L-ARABINOSE TRANSFERASE"/>
    <property type="match status" value="1"/>
</dbReference>
<keyword evidence="2 4" id="KW-1133">Transmembrane helix</keyword>
<protein>
    <recommendedName>
        <fullName evidence="7">Glycosyltransferase 2-like domain-containing protein</fullName>
    </recommendedName>
</protein>
<evidence type="ECO:0000256" key="1">
    <source>
        <dbReference type="ARBA" id="ARBA00022692"/>
    </source>
</evidence>
<dbReference type="RefSeq" id="WP_051489659.1">
    <property type="nucleotide sequence ID" value="NZ_JALZ01000057.1"/>
</dbReference>
<gene>
    <name evidence="5" type="ORF">OCH239_17395</name>
</gene>
<name>X7EC95_9RHOB</name>
<dbReference type="SUPFAM" id="SSF53448">
    <property type="entry name" value="Nucleotide-diphospho-sugar transferases"/>
    <property type="match status" value="1"/>
</dbReference>
<organism evidence="5 6">
    <name type="scientific">Roseivivax halodurans JCM 10272</name>
    <dbReference type="NCBI Taxonomy" id="1449350"/>
    <lineage>
        <taxon>Bacteria</taxon>
        <taxon>Pseudomonadati</taxon>
        <taxon>Pseudomonadota</taxon>
        <taxon>Alphaproteobacteria</taxon>
        <taxon>Rhodobacterales</taxon>
        <taxon>Roseobacteraceae</taxon>
        <taxon>Roseivivax</taxon>
    </lineage>
</organism>
<evidence type="ECO:0008006" key="7">
    <source>
        <dbReference type="Google" id="ProtNLM"/>
    </source>
</evidence>
<evidence type="ECO:0000256" key="4">
    <source>
        <dbReference type="SAM" id="Phobius"/>
    </source>
</evidence>
<feature type="transmembrane region" description="Helical" evidence="4">
    <location>
        <begin position="254"/>
        <end position="274"/>
    </location>
</feature>
<dbReference type="EMBL" id="JALZ01000057">
    <property type="protein sequence ID" value="ETX12743.1"/>
    <property type="molecule type" value="Genomic_DNA"/>
</dbReference>
<proteinExistence type="predicted"/>